<accession>A0ABP7HT42</accession>
<evidence type="ECO:0000313" key="3">
    <source>
        <dbReference type="Proteomes" id="UP001501821"/>
    </source>
</evidence>
<dbReference type="Proteomes" id="UP001501821">
    <property type="component" value="Unassembled WGS sequence"/>
</dbReference>
<sequence>MRIGTWNLDGRWDARHRDLVARLECDVLLMTEVPDQVDIPGMRGHRTTEPMVPGRAWAGVFATEVTGLADPHPAAALATVDGLRVCSSVLPWQGSGRWYPWGGDNDGDRTAYAVDAIAAAAPRIWGGDWNTSFAPTGYAVAPTSRTLLWSAAMRLGLVITTTALVHQEGSDLTIDHIAVPTSWSTLEVEHHRAECNGVLLSDHDAYVVEVHRT</sequence>
<proteinExistence type="predicted"/>
<feature type="domain" description="Endonuclease/exonuclease/phosphatase" evidence="1">
    <location>
        <begin position="4"/>
        <end position="203"/>
    </location>
</feature>
<reference evidence="3" key="1">
    <citation type="journal article" date="2019" name="Int. J. Syst. Evol. Microbiol.">
        <title>The Global Catalogue of Microorganisms (GCM) 10K type strain sequencing project: providing services to taxonomists for standard genome sequencing and annotation.</title>
        <authorList>
            <consortium name="The Broad Institute Genomics Platform"/>
            <consortium name="The Broad Institute Genome Sequencing Center for Infectious Disease"/>
            <person name="Wu L."/>
            <person name="Ma J."/>
        </authorList>
    </citation>
    <scope>NUCLEOTIDE SEQUENCE [LARGE SCALE GENOMIC DNA]</scope>
    <source>
        <strain evidence="3">JCM 16953</strain>
    </source>
</reference>
<comment type="caution">
    <text evidence="2">The sequence shown here is derived from an EMBL/GenBank/DDBJ whole genome shotgun (WGS) entry which is preliminary data.</text>
</comment>
<keyword evidence="3" id="KW-1185">Reference proteome</keyword>
<dbReference type="EMBL" id="BAABAH010000001">
    <property type="protein sequence ID" value="GAA3802424.1"/>
    <property type="molecule type" value="Genomic_DNA"/>
</dbReference>
<dbReference type="InterPro" id="IPR005135">
    <property type="entry name" value="Endo/exonuclease/phosphatase"/>
</dbReference>
<gene>
    <name evidence="2" type="ORF">GCM10022242_01780</name>
</gene>
<dbReference type="RefSeq" id="WP_344771879.1">
    <property type="nucleotide sequence ID" value="NZ_BAABAH010000001.1"/>
</dbReference>
<dbReference type="SUPFAM" id="SSF56219">
    <property type="entry name" value="DNase I-like"/>
    <property type="match status" value="1"/>
</dbReference>
<dbReference type="Gene3D" id="3.60.10.10">
    <property type="entry name" value="Endonuclease/exonuclease/phosphatase"/>
    <property type="match status" value="1"/>
</dbReference>
<name>A0ABP7HT42_9ACTN</name>
<evidence type="ECO:0000259" key="1">
    <source>
        <dbReference type="Pfam" id="PF03372"/>
    </source>
</evidence>
<protein>
    <recommendedName>
        <fullName evidence="1">Endonuclease/exonuclease/phosphatase domain-containing protein</fullName>
    </recommendedName>
</protein>
<evidence type="ECO:0000313" key="2">
    <source>
        <dbReference type="EMBL" id="GAA3802424.1"/>
    </source>
</evidence>
<organism evidence="2 3">
    <name type="scientific">Nocardioides panacisoli</name>
    <dbReference type="NCBI Taxonomy" id="627624"/>
    <lineage>
        <taxon>Bacteria</taxon>
        <taxon>Bacillati</taxon>
        <taxon>Actinomycetota</taxon>
        <taxon>Actinomycetes</taxon>
        <taxon>Propionibacteriales</taxon>
        <taxon>Nocardioidaceae</taxon>
        <taxon>Nocardioides</taxon>
    </lineage>
</organism>
<dbReference type="InterPro" id="IPR036691">
    <property type="entry name" value="Endo/exonu/phosph_ase_sf"/>
</dbReference>
<dbReference type="Pfam" id="PF03372">
    <property type="entry name" value="Exo_endo_phos"/>
    <property type="match status" value="1"/>
</dbReference>